<gene>
    <name evidence="3" type="ORF">ASPZODRAFT_63668</name>
</gene>
<dbReference type="GO" id="GO:0006281">
    <property type="term" value="P:DNA repair"/>
    <property type="evidence" value="ECO:0007669"/>
    <property type="project" value="TreeGrafter"/>
</dbReference>
<feature type="compositionally biased region" description="Acidic residues" evidence="1">
    <location>
        <begin position="210"/>
        <end position="228"/>
    </location>
</feature>
<dbReference type="SMART" id="SM01373">
    <property type="entry name" value="MAGE"/>
    <property type="match status" value="1"/>
</dbReference>
<reference evidence="4" key="1">
    <citation type="journal article" date="2017" name="Genome Biol.">
        <title>Comparative genomics reveals high biological diversity and specific adaptations in the industrially and medically important fungal genus Aspergillus.</title>
        <authorList>
            <person name="de Vries R.P."/>
            <person name="Riley R."/>
            <person name="Wiebenga A."/>
            <person name="Aguilar-Osorio G."/>
            <person name="Amillis S."/>
            <person name="Uchima C.A."/>
            <person name="Anderluh G."/>
            <person name="Asadollahi M."/>
            <person name="Askin M."/>
            <person name="Barry K."/>
            <person name="Battaglia E."/>
            <person name="Bayram O."/>
            <person name="Benocci T."/>
            <person name="Braus-Stromeyer S.A."/>
            <person name="Caldana C."/>
            <person name="Canovas D."/>
            <person name="Cerqueira G.C."/>
            <person name="Chen F."/>
            <person name="Chen W."/>
            <person name="Choi C."/>
            <person name="Clum A."/>
            <person name="Dos Santos R.A."/>
            <person name="Damasio A.R."/>
            <person name="Diallinas G."/>
            <person name="Emri T."/>
            <person name="Fekete E."/>
            <person name="Flipphi M."/>
            <person name="Freyberg S."/>
            <person name="Gallo A."/>
            <person name="Gournas C."/>
            <person name="Habgood R."/>
            <person name="Hainaut M."/>
            <person name="Harispe M.L."/>
            <person name="Henrissat B."/>
            <person name="Hilden K.S."/>
            <person name="Hope R."/>
            <person name="Hossain A."/>
            <person name="Karabika E."/>
            <person name="Karaffa L."/>
            <person name="Karanyi Z."/>
            <person name="Krasevec N."/>
            <person name="Kuo A."/>
            <person name="Kusch H."/>
            <person name="LaButti K."/>
            <person name="Lagendijk E.L."/>
            <person name="Lapidus A."/>
            <person name="Levasseur A."/>
            <person name="Lindquist E."/>
            <person name="Lipzen A."/>
            <person name="Logrieco A.F."/>
            <person name="MacCabe A."/>
            <person name="Maekelae M.R."/>
            <person name="Malavazi I."/>
            <person name="Melin P."/>
            <person name="Meyer V."/>
            <person name="Mielnichuk N."/>
            <person name="Miskei M."/>
            <person name="Molnar A.P."/>
            <person name="Mule G."/>
            <person name="Ngan C.Y."/>
            <person name="Orejas M."/>
            <person name="Orosz E."/>
            <person name="Ouedraogo J.P."/>
            <person name="Overkamp K.M."/>
            <person name="Park H.-S."/>
            <person name="Perrone G."/>
            <person name="Piumi F."/>
            <person name="Punt P.J."/>
            <person name="Ram A.F."/>
            <person name="Ramon A."/>
            <person name="Rauscher S."/>
            <person name="Record E."/>
            <person name="Riano-Pachon D.M."/>
            <person name="Robert V."/>
            <person name="Roehrig J."/>
            <person name="Ruller R."/>
            <person name="Salamov A."/>
            <person name="Salih N.S."/>
            <person name="Samson R.A."/>
            <person name="Sandor E."/>
            <person name="Sanguinetti M."/>
            <person name="Schuetze T."/>
            <person name="Sepcic K."/>
            <person name="Shelest E."/>
            <person name="Sherlock G."/>
            <person name="Sophianopoulou V."/>
            <person name="Squina F.M."/>
            <person name="Sun H."/>
            <person name="Susca A."/>
            <person name="Todd R.B."/>
            <person name="Tsang A."/>
            <person name="Unkles S.E."/>
            <person name="van de Wiele N."/>
            <person name="van Rossen-Uffink D."/>
            <person name="Oliveira J.V."/>
            <person name="Vesth T.C."/>
            <person name="Visser J."/>
            <person name="Yu J.-H."/>
            <person name="Zhou M."/>
            <person name="Andersen M.R."/>
            <person name="Archer D.B."/>
            <person name="Baker S.E."/>
            <person name="Benoit I."/>
            <person name="Brakhage A.A."/>
            <person name="Braus G.H."/>
            <person name="Fischer R."/>
            <person name="Frisvad J.C."/>
            <person name="Goldman G.H."/>
            <person name="Houbraken J."/>
            <person name="Oakley B."/>
            <person name="Pocsi I."/>
            <person name="Scazzocchio C."/>
            <person name="Seiboth B."/>
            <person name="vanKuyk P.A."/>
            <person name="Wortman J."/>
            <person name="Dyer P.S."/>
            <person name="Grigoriev I.V."/>
        </authorList>
    </citation>
    <scope>NUCLEOTIDE SEQUENCE [LARGE SCALE GENOMIC DNA]</scope>
    <source>
        <strain evidence="4">CBS 506.65</strain>
    </source>
</reference>
<organism evidence="3 4">
    <name type="scientific">Penicilliopsis zonata CBS 506.65</name>
    <dbReference type="NCBI Taxonomy" id="1073090"/>
    <lineage>
        <taxon>Eukaryota</taxon>
        <taxon>Fungi</taxon>
        <taxon>Dikarya</taxon>
        <taxon>Ascomycota</taxon>
        <taxon>Pezizomycotina</taxon>
        <taxon>Eurotiomycetes</taxon>
        <taxon>Eurotiomycetidae</taxon>
        <taxon>Eurotiales</taxon>
        <taxon>Aspergillaceae</taxon>
        <taxon>Penicilliopsis</taxon>
    </lineage>
</organism>
<evidence type="ECO:0000256" key="1">
    <source>
        <dbReference type="SAM" id="MobiDB-lite"/>
    </source>
</evidence>
<dbReference type="InterPro" id="IPR002190">
    <property type="entry name" value="MHD_dom"/>
</dbReference>
<dbReference type="RefSeq" id="XP_022582094.1">
    <property type="nucleotide sequence ID" value="XM_022729173.1"/>
</dbReference>
<dbReference type="InterPro" id="IPR041898">
    <property type="entry name" value="MAGE_WH1"/>
</dbReference>
<evidence type="ECO:0000313" key="4">
    <source>
        <dbReference type="Proteomes" id="UP000184188"/>
    </source>
</evidence>
<dbReference type="OrthoDB" id="205198at2759"/>
<dbReference type="Proteomes" id="UP000184188">
    <property type="component" value="Unassembled WGS sequence"/>
</dbReference>
<dbReference type="Gene3D" id="1.10.10.1210">
    <property type="entry name" value="MAGE homology domain, winged helix WH2 motif"/>
    <property type="match status" value="1"/>
</dbReference>
<dbReference type="AlphaFoldDB" id="A0A1L9SKJ9"/>
<keyword evidence="4" id="KW-1185">Reference proteome</keyword>
<dbReference type="EMBL" id="KV878340">
    <property type="protein sequence ID" value="OJJ47584.1"/>
    <property type="molecule type" value="Genomic_DNA"/>
</dbReference>
<evidence type="ECO:0000259" key="2">
    <source>
        <dbReference type="SMART" id="SM01373"/>
    </source>
</evidence>
<feature type="region of interest" description="Disordered" evidence="1">
    <location>
        <begin position="185"/>
        <end position="234"/>
    </location>
</feature>
<dbReference type="GO" id="GO:0005634">
    <property type="term" value="C:nucleus"/>
    <property type="evidence" value="ECO:0007669"/>
    <property type="project" value="TreeGrafter"/>
</dbReference>
<name>A0A1L9SKJ9_9EURO</name>
<dbReference type="STRING" id="1073090.A0A1L9SKJ9"/>
<proteinExistence type="predicted"/>
<accession>A0A1L9SKJ9</accession>
<dbReference type="PANTHER" id="PTHR11736:SF14">
    <property type="entry name" value="NSE3 HOMOLOG, SMC5-SMC6 COMPLEX COMPONENT"/>
    <property type="match status" value="1"/>
</dbReference>
<dbReference type="PANTHER" id="PTHR11736">
    <property type="entry name" value="MELANOMA-ASSOCIATED ANTIGEN MAGE ANTIGEN"/>
    <property type="match status" value="1"/>
</dbReference>
<evidence type="ECO:0000313" key="3">
    <source>
        <dbReference type="EMBL" id="OJJ47584.1"/>
    </source>
</evidence>
<feature type="compositionally biased region" description="Low complexity" evidence="1">
    <location>
        <begin position="493"/>
        <end position="504"/>
    </location>
</feature>
<dbReference type="Gene3D" id="1.10.10.1200">
    <property type="entry name" value="MAGE homology domain, winged helix WH1 motif"/>
    <property type="match status" value="1"/>
</dbReference>
<sequence length="524" mass="58575">MPHADKDVMGEPTVNGEKVYSHFLDHLTSYPIVLDSISTFKKNKYGAKSLEFADQGYTRIAKPIVPYLSTPYTYVAPYVAKADSLGDQGLTKIDTTFPIIREDTEKIKVTIYDSASYPLRVAGDVKAHVFDTYGSEYKKCGGDGMVATGKAVITTSLVLSQETLAMISSFLQTKKEHVKEIADLVADGSQSEAGPAGSPPQRRRMRRVEEEEEEEDDDSSGSADSDESADIRAPSSTDVMIKKLVRLALASEYSRQTIRRTDISAKVLGEQGSRQFKTVFEGAQKALRTRFGMELVELPVKEKLTLTQRRAAQKVEKPSTSNKSWIVTCMLPSVYRKPEILPPTKAPSSARESTYTALYTFIISLVMLNGGTLAEQKLERYLQRTNTSDYTPIDRTDRFLQRLCKEGYLVRNRETDNGEEIIEYVVGPRGKIEVGEQGVAGLVREVYGHQAPLGDDMTALEKETRERFERRLQRSLGVAPPEQSRGDGEAQGENAQQEARQRNQQPRRSRRHAEQESSDDDESD</sequence>
<dbReference type="Pfam" id="PF01454">
    <property type="entry name" value="MAGE"/>
    <property type="match status" value="1"/>
</dbReference>
<dbReference type="InterPro" id="IPR037445">
    <property type="entry name" value="MAGE"/>
</dbReference>
<protein>
    <recommendedName>
        <fullName evidence="2">MAGE domain-containing protein</fullName>
    </recommendedName>
</protein>
<feature type="region of interest" description="Disordered" evidence="1">
    <location>
        <begin position="464"/>
        <end position="524"/>
    </location>
</feature>
<feature type="domain" description="MAGE" evidence="2">
    <location>
        <begin position="244"/>
        <end position="439"/>
    </location>
</feature>
<dbReference type="GeneID" id="34615637"/>
<dbReference type="VEuPathDB" id="FungiDB:ASPZODRAFT_63668"/>
<dbReference type="InterPro" id="IPR041899">
    <property type="entry name" value="MAGE_WH2"/>
</dbReference>